<organism evidence="1 2">
    <name type="scientific">Mesorhizobium sanjuanii</name>
    <dbReference type="NCBI Taxonomy" id="2037900"/>
    <lineage>
        <taxon>Bacteria</taxon>
        <taxon>Pseudomonadati</taxon>
        <taxon>Pseudomonadota</taxon>
        <taxon>Alphaproteobacteria</taxon>
        <taxon>Hyphomicrobiales</taxon>
        <taxon>Phyllobacteriaceae</taxon>
        <taxon>Mesorhizobium</taxon>
    </lineage>
</organism>
<dbReference type="Proteomes" id="UP000219182">
    <property type="component" value="Unassembled WGS sequence"/>
</dbReference>
<name>A0A2A6FIW0_9HYPH</name>
<sequence>MISGLDPTSDFRFANFEGMDFSNCQLTGFDFTGCDFTNAIIGNADFNGANIKGARFPGHIRPIVVSTELLAKKRKAIVSAMSSKLKEELVQTSRALYQSTDGSKRIVCTLSKKYDSRTPYWYAYHPKWDEFLRGGNEGYFVLGCMDLDIAFSIPRLVINRLLIDLHVSKTEKSQYWHIHISQPNESEHVLVVPHKNNISLKPYEFAI</sequence>
<keyword evidence="2" id="KW-1185">Reference proteome</keyword>
<reference evidence="1 2" key="1">
    <citation type="submission" date="2017-09" db="EMBL/GenBank/DDBJ databases">
        <title>Mesorhizobum sanjuanii sp. nov. isolated from nodules of Lotus tenuis in saline-alkaline lowlands of Flooding Pampa.</title>
        <authorList>
            <person name="Sannazzaro A.I."/>
            <person name="Torres Tejerizo G.A."/>
            <person name="Fontana F."/>
            <person name="Cumpa Velazquez L.M."/>
            <person name="Hansen L."/>
            <person name="Pistorio M."/>
            <person name="Estrella M.J."/>
        </authorList>
    </citation>
    <scope>NUCLEOTIDE SEQUENCE [LARGE SCALE GENOMIC DNA]</scope>
    <source>
        <strain evidence="1 2">BSA136</strain>
    </source>
</reference>
<dbReference type="Pfam" id="PF00805">
    <property type="entry name" value="Pentapeptide"/>
    <property type="match status" value="1"/>
</dbReference>
<dbReference type="SUPFAM" id="SSF141571">
    <property type="entry name" value="Pentapeptide repeat-like"/>
    <property type="match status" value="1"/>
</dbReference>
<dbReference type="AlphaFoldDB" id="A0A2A6FIW0"/>
<dbReference type="Gene3D" id="2.160.20.80">
    <property type="entry name" value="E3 ubiquitin-protein ligase SopA"/>
    <property type="match status" value="1"/>
</dbReference>
<evidence type="ECO:0008006" key="3">
    <source>
        <dbReference type="Google" id="ProtNLM"/>
    </source>
</evidence>
<protein>
    <recommendedName>
        <fullName evidence="3">Pentapeptide repeat-containing protein</fullName>
    </recommendedName>
</protein>
<gene>
    <name evidence="1" type="ORF">CN311_08025</name>
</gene>
<evidence type="ECO:0000313" key="1">
    <source>
        <dbReference type="EMBL" id="PDQ21596.1"/>
    </source>
</evidence>
<dbReference type="InterPro" id="IPR001646">
    <property type="entry name" value="5peptide_repeat"/>
</dbReference>
<evidence type="ECO:0000313" key="2">
    <source>
        <dbReference type="Proteomes" id="UP000219182"/>
    </source>
</evidence>
<dbReference type="EMBL" id="NWQG01000043">
    <property type="protein sequence ID" value="PDQ21596.1"/>
    <property type="molecule type" value="Genomic_DNA"/>
</dbReference>
<accession>A0A2A6FIW0</accession>
<proteinExistence type="predicted"/>
<comment type="caution">
    <text evidence="1">The sequence shown here is derived from an EMBL/GenBank/DDBJ whole genome shotgun (WGS) entry which is preliminary data.</text>
</comment>